<evidence type="ECO:0000313" key="3">
    <source>
        <dbReference type="Proteomes" id="UP000244722"/>
    </source>
</evidence>
<comment type="caution">
    <text evidence="2">The sequence shown here is derived from an EMBL/GenBank/DDBJ whole genome shotgun (WGS) entry which is preliminary data.</text>
</comment>
<accession>A0A2T6ZGA9</accession>
<name>A0A2T6ZGA9_TUBBO</name>
<dbReference type="Proteomes" id="UP000244722">
    <property type="component" value="Unassembled WGS sequence"/>
</dbReference>
<keyword evidence="1" id="KW-0812">Transmembrane</keyword>
<proteinExistence type="predicted"/>
<reference evidence="2 3" key="1">
    <citation type="submission" date="2017-04" db="EMBL/GenBank/DDBJ databases">
        <title>Draft genome sequence of Tuber borchii Vittad., a whitish edible truffle.</title>
        <authorList>
            <consortium name="DOE Joint Genome Institute"/>
            <person name="Murat C."/>
            <person name="Kuo A."/>
            <person name="Barry K.W."/>
            <person name="Clum A."/>
            <person name="Dockter R.B."/>
            <person name="Fauchery L."/>
            <person name="Iotti M."/>
            <person name="Kohler A."/>
            <person name="Labutti K."/>
            <person name="Lindquist E.A."/>
            <person name="Lipzen A."/>
            <person name="Ohm R.A."/>
            <person name="Wang M."/>
            <person name="Grigoriev I.V."/>
            <person name="Zambonelli A."/>
            <person name="Martin F.M."/>
        </authorList>
    </citation>
    <scope>NUCLEOTIDE SEQUENCE [LARGE SCALE GENOMIC DNA]</scope>
    <source>
        <strain evidence="2 3">Tbo3840</strain>
    </source>
</reference>
<protein>
    <submittedName>
        <fullName evidence="2">Uncharacterized protein</fullName>
    </submittedName>
</protein>
<sequence length="56" mass="6120">MRALLFFFFPFSSFLEPLAEGMILYPLTAPLHPSSFLSLLPLLCLLALAAFGGFGI</sequence>
<dbReference type="AlphaFoldDB" id="A0A2T6ZGA9"/>
<keyword evidence="3" id="KW-1185">Reference proteome</keyword>
<feature type="non-terminal residue" evidence="2">
    <location>
        <position position="56"/>
    </location>
</feature>
<keyword evidence="1" id="KW-1133">Transmembrane helix</keyword>
<evidence type="ECO:0000256" key="1">
    <source>
        <dbReference type="SAM" id="Phobius"/>
    </source>
</evidence>
<dbReference type="EMBL" id="NESQ01000293">
    <property type="protein sequence ID" value="PUU74528.1"/>
    <property type="molecule type" value="Genomic_DNA"/>
</dbReference>
<keyword evidence="1" id="KW-0472">Membrane</keyword>
<organism evidence="2 3">
    <name type="scientific">Tuber borchii</name>
    <name type="common">White truffle</name>
    <dbReference type="NCBI Taxonomy" id="42251"/>
    <lineage>
        <taxon>Eukaryota</taxon>
        <taxon>Fungi</taxon>
        <taxon>Dikarya</taxon>
        <taxon>Ascomycota</taxon>
        <taxon>Pezizomycotina</taxon>
        <taxon>Pezizomycetes</taxon>
        <taxon>Pezizales</taxon>
        <taxon>Tuberaceae</taxon>
        <taxon>Tuber</taxon>
    </lineage>
</organism>
<evidence type="ECO:0000313" key="2">
    <source>
        <dbReference type="EMBL" id="PUU74528.1"/>
    </source>
</evidence>
<feature type="transmembrane region" description="Helical" evidence="1">
    <location>
        <begin position="35"/>
        <end position="54"/>
    </location>
</feature>
<gene>
    <name evidence="2" type="ORF">B9Z19DRAFT_1092529</name>
</gene>